<dbReference type="GO" id="GO:0003676">
    <property type="term" value="F:nucleic acid binding"/>
    <property type="evidence" value="ECO:0007669"/>
    <property type="project" value="InterPro"/>
</dbReference>
<keyword evidence="1" id="KW-0862">Zinc</keyword>
<name>A0AAF0XYX3_DAUCS</name>
<dbReference type="SUPFAM" id="SSF57756">
    <property type="entry name" value="Retrovirus zinc finger-like domains"/>
    <property type="match status" value="1"/>
</dbReference>
<dbReference type="InterPro" id="IPR001878">
    <property type="entry name" value="Znf_CCHC"/>
</dbReference>
<evidence type="ECO:0000259" key="2">
    <source>
        <dbReference type="PROSITE" id="PS50158"/>
    </source>
</evidence>
<dbReference type="Proteomes" id="UP000077755">
    <property type="component" value="Chromosome 9"/>
</dbReference>
<evidence type="ECO:0000313" key="4">
    <source>
        <dbReference type="Proteomes" id="UP000077755"/>
    </source>
</evidence>
<reference evidence="3" key="2">
    <citation type="submission" date="2022-03" db="EMBL/GenBank/DDBJ databases">
        <title>Draft title - Genomic analysis of global carrot germplasm unveils the trajectory of domestication and the origin of high carotenoid orange carrot.</title>
        <authorList>
            <person name="Iorizzo M."/>
            <person name="Ellison S."/>
            <person name="Senalik D."/>
            <person name="Macko-Podgorni A."/>
            <person name="Grzebelus D."/>
            <person name="Bostan H."/>
            <person name="Rolling W."/>
            <person name="Curaba J."/>
            <person name="Simon P."/>
        </authorList>
    </citation>
    <scope>NUCLEOTIDE SEQUENCE</scope>
    <source>
        <tissue evidence="3">Leaf</tissue>
    </source>
</reference>
<organism evidence="3 4">
    <name type="scientific">Daucus carota subsp. sativus</name>
    <name type="common">Carrot</name>
    <dbReference type="NCBI Taxonomy" id="79200"/>
    <lineage>
        <taxon>Eukaryota</taxon>
        <taxon>Viridiplantae</taxon>
        <taxon>Streptophyta</taxon>
        <taxon>Embryophyta</taxon>
        <taxon>Tracheophyta</taxon>
        <taxon>Spermatophyta</taxon>
        <taxon>Magnoliopsida</taxon>
        <taxon>eudicotyledons</taxon>
        <taxon>Gunneridae</taxon>
        <taxon>Pentapetalae</taxon>
        <taxon>asterids</taxon>
        <taxon>campanulids</taxon>
        <taxon>Apiales</taxon>
        <taxon>Apiaceae</taxon>
        <taxon>Apioideae</taxon>
        <taxon>Scandiceae</taxon>
        <taxon>Daucinae</taxon>
        <taxon>Daucus</taxon>
        <taxon>Daucus sect. Daucus</taxon>
    </lineage>
</organism>
<dbReference type="GO" id="GO:0008270">
    <property type="term" value="F:zinc ion binding"/>
    <property type="evidence" value="ECO:0007669"/>
    <property type="project" value="UniProtKB-KW"/>
</dbReference>
<keyword evidence="4" id="KW-1185">Reference proteome</keyword>
<keyword evidence="1" id="KW-0863">Zinc-finger</keyword>
<dbReference type="PROSITE" id="PS50158">
    <property type="entry name" value="ZF_CCHC"/>
    <property type="match status" value="1"/>
</dbReference>
<dbReference type="Gene3D" id="4.10.60.10">
    <property type="entry name" value="Zinc finger, CCHC-type"/>
    <property type="match status" value="1"/>
</dbReference>
<reference evidence="3" key="1">
    <citation type="journal article" date="2016" name="Nat. Genet.">
        <title>A high-quality carrot genome assembly provides new insights into carotenoid accumulation and asterid genome evolution.</title>
        <authorList>
            <person name="Iorizzo M."/>
            <person name="Ellison S."/>
            <person name="Senalik D."/>
            <person name="Zeng P."/>
            <person name="Satapoomin P."/>
            <person name="Huang J."/>
            <person name="Bowman M."/>
            <person name="Iovene M."/>
            <person name="Sanseverino W."/>
            <person name="Cavagnaro P."/>
            <person name="Yildiz M."/>
            <person name="Macko-Podgorni A."/>
            <person name="Moranska E."/>
            <person name="Grzebelus E."/>
            <person name="Grzebelus D."/>
            <person name="Ashrafi H."/>
            <person name="Zheng Z."/>
            <person name="Cheng S."/>
            <person name="Spooner D."/>
            <person name="Van Deynze A."/>
            <person name="Simon P."/>
        </authorList>
    </citation>
    <scope>NUCLEOTIDE SEQUENCE</scope>
    <source>
        <tissue evidence="3">Leaf</tissue>
    </source>
</reference>
<dbReference type="Pfam" id="PF00098">
    <property type="entry name" value="zf-CCHC"/>
    <property type="match status" value="1"/>
</dbReference>
<evidence type="ECO:0000256" key="1">
    <source>
        <dbReference type="PROSITE-ProRule" id="PRU00047"/>
    </source>
</evidence>
<accession>A0AAF0XYX3</accession>
<proteinExistence type="predicted"/>
<gene>
    <name evidence="3" type="ORF">DCAR_0934595</name>
</gene>
<dbReference type="SMART" id="SM00343">
    <property type="entry name" value="ZnF_C2HC"/>
    <property type="match status" value="2"/>
</dbReference>
<evidence type="ECO:0000313" key="3">
    <source>
        <dbReference type="EMBL" id="WOH15061.1"/>
    </source>
</evidence>
<dbReference type="EMBL" id="CP093351">
    <property type="protein sequence ID" value="WOH15061.1"/>
    <property type="molecule type" value="Genomic_DNA"/>
</dbReference>
<keyword evidence="1" id="KW-0479">Metal-binding</keyword>
<sequence>MVQGNLSISEYFVKVKNLSHSDALLQRYLIRGLREEFMPFISSLENLLSNKEALVKQMSNSSHSNEDNVLYTRDRNEEELKDSPKTCFRCGKEGHFKRDCLVRVMCSRCGKPGHVKKFFGVRICGEDANVTHEVEESGDINWEQCFSIEVIDHQQPTYMVSGFLL</sequence>
<protein>
    <recommendedName>
        <fullName evidence="2">CCHC-type domain-containing protein</fullName>
    </recommendedName>
</protein>
<dbReference type="AlphaFoldDB" id="A0AAF0XYX3"/>
<feature type="domain" description="CCHC-type" evidence="2">
    <location>
        <begin position="87"/>
        <end position="100"/>
    </location>
</feature>
<dbReference type="InterPro" id="IPR036875">
    <property type="entry name" value="Znf_CCHC_sf"/>
</dbReference>